<keyword evidence="4" id="KW-1185">Reference proteome</keyword>
<dbReference type="EMBL" id="CP005074">
    <property type="protein sequence ID" value="AGR40880.1"/>
    <property type="molecule type" value="Genomic_DNA"/>
</dbReference>
<dbReference type="Proteomes" id="UP000014984">
    <property type="component" value="Chromosome"/>
</dbReference>
<dbReference type="AlphaFoldDB" id="S5MG94"/>
<keyword evidence="2" id="KW-0812">Transmembrane</keyword>
<dbReference type="HOGENOM" id="CLU_933530_0_0_14"/>
<evidence type="ECO:0000256" key="1">
    <source>
        <dbReference type="SAM" id="MobiDB-lite"/>
    </source>
</evidence>
<dbReference type="KEGG" id="stai:STAIW_v1c02030"/>
<feature type="transmembrane region" description="Helical" evidence="2">
    <location>
        <begin position="105"/>
        <end position="124"/>
    </location>
</feature>
<feature type="region of interest" description="Disordered" evidence="1">
    <location>
        <begin position="263"/>
        <end position="294"/>
    </location>
</feature>
<sequence>MKQIKIWRFLIIFVTSIFLIVFLPFFSILVVEDLVTISISTVFIKTSIFTVLLMTFGFFYLISGILTNSFKNKPMKIFGSINGVIITFTIILLTMDMYMSPFSNITRIIWFFPTLAFLILDFAIEIIQISINFNFLGQNTSINNSLNQSSNNIVESVEFANVNPLVDVKDSTELKNKILNMRSGLNKPYDQAIEEIEQTGALNGLDMSNLLLKSDEQELESKIVPKKVLKEDIKDKNLNYEEAFNSKTEPFLEDPLANLSEDYESIHSTGLSRQDSRPEYKYISRRSNRKDNKH</sequence>
<feature type="transmembrane region" description="Helical" evidence="2">
    <location>
        <begin position="42"/>
        <end position="66"/>
    </location>
</feature>
<accession>S5MG94</accession>
<dbReference type="STRING" id="1276220.STAIW_v1c02030"/>
<keyword evidence="2" id="KW-0472">Membrane</keyword>
<protein>
    <recommendedName>
        <fullName evidence="5">Transmembrane protein</fullName>
    </recommendedName>
</protein>
<name>S5MG94_9MOLU</name>
<proteinExistence type="predicted"/>
<evidence type="ECO:0000313" key="4">
    <source>
        <dbReference type="Proteomes" id="UP000014984"/>
    </source>
</evidence>
<keyword evidence="2" id="KW-1133">Transmembrane helix</keyword>
<gene>
    <name evidence="3" type="ORF">STAIW_v1c02030</name>
</gene>
<feature type="compositionally biased region" description="Basic residues" evidence="1">
    <location>
        <begin position="283"/>
        <end position="294"/>
    </location>
</feature>
<reference evidence="3 4" key="1">
    <citation type="journal article" date="2013" name="Genome Biol. Evol.">
        <title>Comparison of metabolic capacities and inference of gene content evolution in mosquito-associated Spiroplasma diminutum and S. taiwanense.</title>
        <authorList>
            <person name="Lo W.S."/>
            <person name="Ku C."/>
            <person name="Chen L.L."/>
            <person name="Chang T.H."/>
            <person name="Kuo C.H."/>
        </authorList>
    </citation>
    <scope>NUCLEOTIDE SEQUENCE [LARGE SCALE GENOMIC DNA]</scope>
    <source>
        <strain evidence="3">CT-1</strain>
    </source>
</reference>
<evidence type="ECO:0000313" key="3">
    <source>
        <dbReference type="EMBL" id="AGR40880.1"/>
    </source>
</evidence>
<organism evidence="3 4">
    <name type="scientific">Spiroplasma taiwanense CT-1</name>
    <dbReference type="NCBI Taxonomy" id="1276220"/>
    <lineage>
        <taxon>Bacteria</taxon>
        <taxon>Bacillati</taxon>
        <taxon>Mycoplasmatota</taxon>
        <taxon>Mollicutes</taxon>
        <taxon>Entomoplasmatales</taxon>
        <taxon>Spiroplasmataceae</taxon>
        <taxon>Spiroplasma</taxon>
    </lineage>
</organism>
<evidence type="ECO:0000256" key="2">
    <source>
        <dbReference type="SAM" id="Phobius"/>
    </source>
</evidence>
<evidence type="ECO:0008006" key="5">
    <source>
        <dbReference type="Google" id="ProtNLM"/>
    </source>
</evidence>
<feature type="transmembrane region" description="Helical" evidence="2">
    <location>
        <begin position="7"/>
        <end position="30"/>
    </location>
</feature>
<feature type="transmembrane region" description="Helical" evidence="2">
    <location>
        <begin position="78"/>
        <end position="99"/>
    </location>
</feature>
<dbReference type="PATRIC" id="fig|1276220.3.peg.206"/>